<dbReference type="PANTHER" id="PTHR42686">
    <property type="entry name" value="GH17980P-RELATED"/>
    <property type="match status" value="1"/>
</dbReference>
<dbReference type="CDD" id="cd19163">
    <property type="entry name" value="AKR_galDH"/>
    <property type="match status" value="1"/>
</dbReference>
<gene>
    <name evidence="2" type="ORF">SAMN05421835_11120</name>
</gene>
<dbReference type="Pfam" id="PF00248">
    <property type="entry name" value="Aldo_ket_red"/>
    <property type="match status" value="1"/>
</dbReference>
<dbReference type="InterPro" id="IPR020471">
    <property type="entry name" value="AKR"/>
</dbReference>
<dbReference type="SUPFAM" id="SSF51430">
    <property type="entry name" value="NAD(P)-linked oxidoreductase"/>
    <property type="match status" value="1"/>
</dbReference>
<sequence>MKRRPLGGTGLEVSELGFGASPLGRLPRGGERRGIEAVHTALELGITFFDVSPYYGETVAETVLGKALRGVDRSAYVLATKVGRYSDTEFDFSAERVTRSVRESLDRLGTDHLDLVQCHDVEFGDLDQVVRETIPALRALQEDGVIGAVGVTGYPLPALAYVVERAPVDTIISYCHYTLQNRRLAAWRDRFARRGTAVINASPLAMGALTNRGAPSWHPAPAEILKCCAEAGALCGARGEELARVALQFAVSTGDFPTTLVGAADPEEVRRNVRWLSEPRDEELLREVEACLEPVRDVSWPNGRPENQNPGGEP</sequence>
<dbReference type="Gene3D" id="3.20.20.100">
    <property type="entry name" value="NADP-dependent oxidoreductase domain"/>
    <property type="match status" value="1"/>
</dbReference>
<dbReference type="RefSeq" id="WP_091509464.1">
    <property type="nucleotide sequence ID" value="NZ_CBDQZW010000005.1"/>
</dbReference>
<dbReference type="Proteomes" id="UP000199025">
    <property type="component" value="Unassembled WGS sequence"/>
</dbReference>
<dbReference type="GO" id="GO:0010349">
    <property type="term" value="F:L-galactose dehydrogenase activity"/>
    <property type="evidence" value="ECO:0007669"/>
    <property type="project" value="InterPro"/>
</dbReference>
<dbReference type="PANTHER" id="PTHR42686:SF1">
    <property type="entry name" value="GH17980P-RELATED"/>
    <property type="match status" value="1"/>
</dbReference>
<evidence type="ECO:0000313" key="3">
    <source>
        <dbReference type="Proteomes" id="UP000199025"/>
    </source>
</evidence>
<proteinExistence type="predicted"/>
<evidence type="ECO:0000259" key="1">
    <source>
        <dbReference type="Pfam" id="PF00248"/>
    </source>
</evidence>
<organism evidence="2 3">
    <name type="scientific">Amycolatopsis sacchari</name>
    <dbReference type="NCBI Taxonomy" id="115433"/>
    <lineage>
        <taxon>Bacteria</taxon>
        <taxon>Bacillati</taxon>
        <taxon>Actinomycetota</taxon>
        <taxon>Actinomycetes</taxon>
        <taxon>Pseudonocardiales</taxon>
        <taxon>Pseudonocardiaceae</taxon>
        <taxon>Amycolatopsis</taxon>
    </lineage>
</organism>
<dbReference type="STRING" id="115433.SAMN05421835_11120"/>
<evidence type="ECO:0000313" key="2">
    <source>
        <dbReference type="EMBL" id="SFJ94741.1"/>
    </source>
</evidence>
<dbReference type="InterPro" id="IPR044479">
    <property type="entry name" value="LGALDH-like"/>
</dbReference>
<feature type="domain" description="NADP-dependent oxidoreductase" evidence="1">
    <location>
        <begin position="16"/>
        <end position="292"/>
    </location>
</feature>
<dbReference type="InterPro" id="IPR023210">
    <property type="entry name" value="NADP_OxRdtase_dom"/>
</dbReference>
<accession>A0A1I3VKU1</accession>
<dbReference type="InterPro" id="IPR036812">
    <property type="entry name" value="NAD(P)_OxRdtase_dom_sf"/>
</dbReference>
<protein>
    <submittedName>
        <fullName evidence="2">L-galactose dehydrogenase</fullName>
    </submittedName>
</protein>
<dbReference type="AlphaFoldDB" id="A0A1I3VKU1"/>
<reference evidence="2 3" key="1">
    <citation type="submission" date="2016-10" db="EMBL/GenBank/DDBJ databases">
        <authorList>
            <person name="de Groot N.N."/>
        </authorList>
    </citation>
    <scope>NUCLEOTIDE SEQUENCE [LARGE SCALE GENOMIC DNA]</scope>
    <source>
        <strain evidence="2 3">DSM 44468</strain>
    </source>
</reference>
<dbReference type="OrthoDB" id="9768851at2"/>
<dbReference type="GO" id="GO:0005829">
    <property type="term" value="C:cytosol"/>
    <property type="evidence" value="ECO:0007669"/>
    <property type="project" value="TreeGrafter"/>
</dbReference>
<name>A0A1I3VKU1_9PSEU</name>
<dbReference type="EMBL" id="FORP01000011">
    <property type="protein sequence ID" value="SFJ94741.1"/>
    <property type="molecule type" value="Genomic_DNA"/>
</dbReference>
<keyword evidence="3" id="KW-1185">Reference proteome</keyword>